<dbReference type="AlphaFoldDB" id="A0A4S2N2W0"/>
<organism evidence="2 3">
    <name type="scientific">Ascodesmis nigricans</name>
    <dbReference type="NCBI Taxonomy" id="341454"/>
    <lineage>
        <taxon>Eukaryota</taxon>
        <taxon>Fungi</taxon>
        <taxon>Dikarya</taxon>
        <taxon>Ascomycota</taxon>
        <taxon>Pezizomycotina</taxon>
        <taxon>Pezizomycetes</taxon>
        <taxon>Pezizales</taxon>
        <taxon>Ascodesmidaceae</taxon>
        <taxon>Ascodesmis</taxon>
    </lineage>
</organism>
<feature type="region of interest" description="Disordered" evidence="1">
    <location>
        <begin position="298"/>
        <end position="319"/>
    </location>
</feature>
<reference evidence="2 3" key="1">
    <citation type="submission" date="2019-04" db="EMBL/GenBank/DDBJ databases">
        <title>Comparative genomics and transcriptomics to analyze fruiting body development in filamentous ascomycetes.</title>
        <authorList>
            <consortium name="DOE Joint Genome Institute"/>
            <person name="Lutkenhaus R."/>
            <person name="Traeger S."/>
            <person name="Breuer J."/>
            <person name="Kuo A."/>
            <person name="Lipzen A."/>
            <person name="Pangilinan J."/>
            <person name="Dilworth D."/>
            <person name="Sandor L."/>
            <person name="Poggeler S."/>
            <person name="Barry K."/>
            <person name="Grigoriev I.V."/>
            <person name="Nowrousian M."/>
        </authorList>
    </citation>
    <scope>NUCLEOTIDE SEQUENCE [LARGE SCALE GENOMIC DNA]</scope>
    <source>
        <strain evidence="2 3">CBS 389.68</strain>
    </source>
</reference>
<evidence type="ECO:0000313" key="2">
    <source>
        <dbReference type="EMBL" id="TGZ83403.1"/>
    </source>
</evidence>
<name>A0A4S2N2W0_9PEZI</name>
<feature type="compositionally biased region" description="Low complexity" evidence="1">
    <location>
        <begin position="129"/>
        <end position="145"/>
    </location>
</feature>
<feature type="region of interest" description="Disordered" evidence="1">
    <location>
        <begin position="160"/>
        <end position="183"/>
    </location>
</feature>
<evidence type="ECO:0000256" key="1">
    <source>
        <dbReference type="SAM" id="MobiDB-lite"/>
    </source>
</evidence>
<feature type="compositionally biased region" description="Polar residues" evidence="1">
    <location>
        <begin position="17"/>
        <end position="27"/>
    </location>
</feature>
<feature type="compositionally biased region" description="Basic and acidic residues" evidence="1">
    <location>
        <begin position="298"/>
        <end position="310"/>
    </location>
</feature>
<gene>
    <name evidence="2" type="ORF">EX30DRAFT_339585</name>
</gene>
<sequence>MDQTPTPTRRSGRTRKQVSYNENNNDGDLNEVDEELLEKMSESEGSEYQADTGKNGKGAAEGDKMELDDDDEENLAEGEEEEGEDAGKQTKSKNKQTPKKNKTTKQPASSNPKKTTTKTTKTKKPKNLNIMPMTSTNTNINTNSTANAQDTAKLTYELKFPESPDRIPQTGPNSPLPGDYEPPTTLLDSDVEIGSPKYNWDADGTVRQYGHCAGNKLHPKSHRSDWLGRYQADNPNERARIRVDRAVWEHSVDNQQLRMAMRALGLPVPVGEVGEKREREEMAEVKRERDAERIERIRKKREAEEGGKNPDEEEEKEEVDWDMMDDAENLEKYQKVQRKMLEGMVRAARNELKLAQTWKVAEDEKVQVRGLREMKMCTRCDECVVYASDSDEAGRPGDVLVDDDDGVLLDDEGTAQEEEIELGLKDVYDVGEVKAKGKDQYVNNDADNGTHVDVDGDVAMED</sequence>
<evidence type="ECO:0000313" key="3">
    <source>
        <dbReference type="Proteomes" id="UP000298138"/>
    </source>
</evidence>
<dbReference type="Proteomes" id="UP000298138">
    <property type="component" value="Unassembled WGS sequence"/>
</dbReference>
<proteinExistence type="predicted"/>
<feature type="compositionally biased region" description="Acidic residues" evidence="1">
    <location>
        <begin position="66"/>
        <end position="84"/>
    </location>
</feature>
<keyword evidence="3" id="KW-1185">Reference proteome</keyword>
<feature type="compositionally biased region" description="Low complexity" evidence="1">
    <location>
        <begin position="104"/>
        <end position="119"/>
    </location>
</feature>
<feature type="region of interest" description="Disordered" evidence="1">
    <location>
        <begin position="439"/>
        <end position="462"/>
    </location>
</feature>
<dbReference type="EMBL" id="ML220114">
    <property type="protein sequence ID" value="TGZ83403.1"/>
    <property type="molecule type" value="Genomic_DNA"/>
</dbReference>
<feature type="compositionally biased region" description="Basic residues" evidence="1">
    <location>
        <begin position="90"/>
        <end position="103"/>
    </location>
</feature>
<dbReference type="InParanoid" id="A0A4S2N2W0"/>
<protein>
    <submittedName>
        <fullName evidence="2">Uncharacterized protein</fullName>
    </submittedName>
</protein>
<accession>A0A4S2N2W0</accession>
<feature type="region of interest" description="Disordered" evidence="1">
    <location>
        <begin position="1"/>
        <end position="145"/>
    </location>
</feature>